<dbReference type="NCBIfam" id="NF005741">
    <property type="entry name" value="PRK07565.1"/>
    <property type="match status" value="1"/>
</dbReference>
<proteinExistence type="predicted"/>
<dbReference type="HOGENOM" id="CLU_042042_4_0_10"/>
<keyword evidence="4" id="KW-0288">FMN</keyword>
<dbReference type="InterPro" id="IPR050074">
    <property type="entry name" value="DHO_dehydrogenase"/>
</dbReference>
<dbReference type="Proteomes" id="UP000032417">
    <property type="component" value="Chromosome 1"/>
</dbReference>
<dbReference type="GO" id="GO:0005737">
    <property type="term" value="C:cytoplasm"/>
    <property type="evidence" value="ECO:0007669"/>
    <property type="project" value="InterPro"/>
</dbReference>
<protein>
    <submittedName>
        <fullName evidence="8">Dihydroorotate dehydrogenase 2</fullName>
        <ecNumber evidence="8">1.3.98.1</ecNumber>
    </submittedName>
</protein>
<dbReference type="GO" id="GO:0006207">
    <property type="term" value="P:'de novo' pyrimidine nucleobase biosynthetic process"/>
    <property type="evidence" value="ECO:0007669"/>
    <property type="project" value="TreeGrafter"/>
</dbReference>
<keyword evidence="6 8" id="KW-0560">Oxidoreductase</keyword>
<dbReference type="EC" id="1.3.98.1" evidence="8"/>
<keyword evidence="3" id="KW-0285">Flavoprotein</keyword>
<dbReference type="SUPFAM" id="SSF51395">
    <property type="entry name" value="FMN-linked oxidoreductases"/>
    <property type="match status" value="1"/>
</dbReference>
<sequence length="339" mass="38164">MNNLETSYMGIPLRSPVILGASELSTNNDTLKRAEDAGVAAIVYKSLFEEQVQLENLQHDEMLEEYNDIHAEMITLHPEIERSEIEHFLHVLRKAKESVSVPVIASLNAVNKSTWIKYAKLIEETGVDGIELNLYQTPTRFDRDGVAIESFQADIVSSVKDRLSIPVGVKLSSDYTNILNFAQQLDEAGVDGLVLFNAFFQPDIDIEKEKHRKSYNFSRRGDYKKSLRYAGMLYGRIAADICSSRGIFTGEDVIKLLLSGASCVQVVSAVYKYGTGVITDINNTISGWMERKGYNRIDDFKGKLSDSVLNKNDSVLIYKRAQYIDLILHSDTIFGEERL</sequence>
<dbReference type="OrthoDB" id="9794954at2"/>
<dbReference type="PANTHER" id="PTHR48109:SF3">
    <property type="entry name" value="SLL0744 PROTEIN"/>
    <property type="match status" value="1"/>
</dbReference>
<dbReference type="STRING" id="1562970.ING2E5B_1970"/>
<dbReference type="GO" id="GO:1990663">
    <property type="term" value="F:dihydroorotate dehydrogenase (fumarate) activity"/>
    <property type="evidence" value="ECO:0007669"/>
    <property type="project" value="UniProtKB-EC"/>
</dbReference>
<dbReference type="AlphaFoldDB" id="A0A098C450"/>
<dbReference type="InterPro" id="IPR013785">
    <property type="entry name" value="Aldolase_TIM"/>
</dbReference>
<keyword evidence="5" id="KW-0665">Pyrimidine biosynthesis</keyword>
<evidence type="ECO:0000313" key="8">
    <source>
        <dbReference type="EMBL" id="CEA16702.1"/>
    </source>
</evidence>
<dbReference type="PANTHER" id="PTHR48109">
    <property type="entry name" value="DIHYDROOROTATE DEHYDROGENASE (QUINONE), MITOCHONDRIAL-RELATED"/>
    <property type="match status" value="1"/>
</dbReference>
<comment type="cofactor">
    <cofactor evidence="1">
        <name>FMN</name>
        <dbReference type="ChEBI" id="CHEBI:58210"/>
    </cofactor>
</comment>
<dbReference type="UniPathway" id="UPA00070"/>
<dbReference type="InterPro" id="IPR012135">
    <property type="entry name" value="Dihydroorotate_DH_1_2"/>
</dbReference>
<dbReference type="Pfam" id="PF01180">
    <property type="entry name" value="DHO_dh"/>
    <property type="match status" value="1"/>
</dbReference>
<dbReference type="PIRSF" id="PIRSF000164">
    <property type="entry name" value="DHO_oxidase"/>
    <property type="match status" value="1"/>
</dbReference>
<dbReference type="Gene3D" id="3.20.20.70">
    <property type="entry name" value="Aldolase class I"/>
    <property type="match status" value="1"/>
</dbReference>
<gene>
    <name evidence="8" type="ORF">ING2E5B_1970</name>
</gene>
<dbReference type="GO" id="GO:0044205">
    <property type="term" value="P:'de novo' UMP biosynthetic process"/>
    <property type="evidence" value="ECO:0007669"/>
    <property type="project" value="UniProtKB-UniPathway"/>
</dbReference>
<comment type="pathway">
    <text evidence="2">Pyrimidine metabolism; UMP biosynthesis via de novo pathway.</text>
</comment>
<evidence type="ECO:0000313" key="9">
    <source>
        <dbReference type="Proteomes" id="UP000032417"/>
    </source>
</evidence>
<evidence type="ECO:0000256" key="6">
    <source>
        <dbReference type="ARBA" id="ARBA00023002"/>
    </source>
</evidence>
<dbReference type="KEGG" id="pbt:ING2E5B_1970"/>
<evidence type="ECO:0000256" key="1">
    <source>
        <dbReference type="ARBA" id="ARBA00001917"/>
    </source>
</evidence>
<accession>A0A098C450</accession>
<organism evidence="8 9">
    <name type="scientific">Fermentimonas caenicola</name>
    <dbReference type="NCBI Taxonomy" id="1562970"/>
    <lineage>
        <taxon>Bacteria</taxon>
        <taxon>Pseudomonadati</taxon>
        <taxon>Bacteroidota</taxon>
        <taxon>Bacteroidia</taxon>
        <taxon>Bacteroidales</taxon>
        <taxon>Dysgonomonadaceae</taxon>
        <taxon>Fermentimonas</taxon>
    </lineage>
</organism>
<evidence type="ECO:0000256" key="3">
    <source>
        <dbReference type="ARBA" id="ARBA00022630"/>
    </source>
</evidence>
<evidence type="ECO:0000256" key="5">
    <source>
        <dbReference type="ARBA" id="ARBA00022975"/>
    </source>
</evidence>
<dbReference type="EMBL" id="LN515532">
    <property type="protein sequence ID" value="CEA16702.1"/>
    <property type="molecule type" value="Genomic_DNA"/>
</dbReference>
<evidence type="ECO:0000256" key="4">
    <source>
        <dbReference type="ARBA" id="ARBA00022643"/>
    </source>
</evidence>
<feature type="domain" description="Dihydroorotate dehydrogenase catalytic" evidence="7">
    <location>
        <begin position="91"/>
        <end position="286"/>
    </location>
</feature>
<evidence type="ECO:0000256" key="2">
    <source>
        <dbReference type="ARBA" id="ARBA00004725"/>
    </source>
</evidence>
<dbReference type="InterPro" id="IPR005720">
    <property type="entry name" value="Dihydroorotate_DH_cat"/>
</dbReference>
<keyword evidence="9" id="KW-1185">Reference proteome</keyword>
<reference evidence="8 9" key="1">
    <citation type="submission" date="2014-08" db="EMBL/GenBank/DDBJ databases">
        <authorList>
            <person name="Wibberg D."/>
        </authorList>
    </citation>
    <scope>NUCLEOTIDE SEQUENCE [LARGE SCALE GENOMIC DNA]</scope>
    <source>
        <strain evidence="9">ING2-E5B</strain>
    </source>
</reference>
<evidence type="ECO:0000259" key="7">
    <source>
        <dbReference type="Pfam" id="PF01180"/>
    </source>
</evidence>
<name>A0A098C450_9BACT</name>